<reference evidence="1 2" key="1">
    <citation type="submission" date="2018-03" db="EMBL/GenBank/DDBJ databases">
        <title>Genomic Encyclopedia of Archaeal and Bacterial Type Strains, Phase II (KMG-II): from individual species to whole genera.</title>
        <authorList>
            <person name="Goeker M."/>
        </authorList>
    </citation>
    <scope>NUCLEOTIDE SEQUENCE [LARGE SCALE GENOMIC DNA]</scope>
    <source>
        <strain evidence="1 2">RHA1</strain>
    </source>
</reference>
<gene>
    <name evidence="1" type="ORF">CLV36_10885</name>
</gene>
<proteinExistence type="predicted"/>
<protein>
    <submittedName>
        <fullName evidence="1">Uncharacterized protein</fullName>
    </submittedName>
</protein>
<dbReference type="Proteomes" id="UP000238836">
    <property type="component" value="Unassembled WGS sequence"/>
</dbReference>
<evidence type="ECO:0000313" key="1">
    <source>
        <dbReference type="EMBL" id="PRZ13588.1"/>
    </source>
</evidence>
<dbReference type="RefSeq" id="WP_106342673.1">
    <property type="nucleotide sequence ID" value="NZ_PVTZ01000008.1"/>
</dbReference>
<keyword evidence="2" id="KW-1185">Reference proteome</keyword>
<sequence length="154" mass="18315">MIHMEKVELEQLDLPFSLKEPVKYALSIYFEGEKQEKQQNLISFIELQDQFLEENISYKTIKSRHNKYYLIDVNNTFVKEAFTWAYELRSNNQFVGWAPFTNRFFEMKEIETSTLGMFKKKTFIPSVNLSKCTPFFWIGFDATEVLAFAKDESQ</sequence>
<evidence type="ECO:0000313" key="2">
    <source>
        <dbReference type="Proteomes" id="UP000238836"/>
    </source>
</evidence>
<comment type="caution">
    <text evidence="1">The sequence shown here is derived from an EMBL/GenBank/DDBJ whole genome shotgun (WGS) entry which is preliminary data.</text>
</comment>
<organism evidence="1 2">
    <name type="scientific">Laceyella sediminis</name>
    <dbReference type="NCBI Taxonomy" id="573074"/>
    <lineage>
        <taxon>Bacteria</taxon>
        <taxon>Bacillati</taxon>
        <taxon>Bacillota</taxon>
        <taxon>Bacilli</taxon>
        <taxon>Bacillales</taxon>
        <taxon>Thermoactinomycetaceae</taxon>
        <taxon>Laceyella</taxon>
    </lineage>
</organism>
<dbReference type="EMBL" id="PVTZ01000008">
    <property type="protein sequence ID" value="PRZ13588.1"/>
    <property type="molecule type" value="Genomic_DNA"/>
</dbReference>
<accession>A0ABX5ERA2</accession>
<name>A0ABX5ERA2_9BACL</name>